<sequence length="1257" mass="136465">MASSTSIGDSLLPSPTNKSRSFFKPFFIFLSLATLISLIIFAPHHITVHLHPNYLQPSDLCVHSPNPTNCAALLSDSASATAVRSPNFLLHSLLRRSLLEIHASLSQSTDLLRQINDPHIHDCVDLLDLSRDRILSSNAAIAAGSYGDARTWLSAVLTNHVTCVDGLKDPSPLKAHLDSLTEQASAALAVLRSITVDDGQLTETVTELPSWVSPADRKLLQATSPAAIKADVTVDVGGGGNYKTVQAAVDSSPDNGKARFIIYVKKGTYKENVIVGKKKKNLMIVGDGQSATIITGSLNVADGSTTYNSATLAAMGDGLILQDLCVENTAGPEKHQAVALRISADQAVVNRCQIRAYQDTLYAHTLRQFYRDSLISGTVDFIFGNAAVVFQNSDLQALKPMAGQKNAVTAQGRIDPNQNTGTSIQKCRLVPSPELKPVIGSFPTYLGRPWKEYSRTVVMQSSIDNHVNPKGWLEWDGNFALKTLFYGEYQNYGPGAGTAGRVNWAGYHVITDKNVANDYTVAKLIQGGQWLTGTGVDFTEAALDYEPNDTKIGSIRAQMSPDQGPEALLEDSNHDSDYQTIFKLDKLIIESSGSTRRIQRAQEHRIPTSLSQKIIHQIVHDQGIQHQQPDVPPDHHLKARRSIQGPTLCSRSDALLKARRFVQGLTLCSRPDVLLKARRSTQGLTLCSRPDALLKARRSTNPTSLRTLNIDITMASSTSIGDSLLPSPTNKSRSFFKPFFIFLSLATLISLVIFAPHHLTVHLHPTYLQPSDLCVHSPNPTNCASLLSDSASAAAVRSPNFLLHSLLRRSLLGIHASLSQSTDLLRQINDPHIRDCVDLLDLSRDRILSSNAAIAARSYGDARTWLSAVLTNHVTCLDGLKDPSPLKAHLDSLIEQASAALAVLRAIMVDGDQLTETVTELPSWVSPADRKLLQATSLAVIKADVTVDSSGGGNYKTVQAAVNAAPDNGKARFVIYVKKGTYKENVIVGKKKKNLMIVGDGQNATIITGSLYFDKNTTTFNSSTLAAMGDGLILQDLCVENTAGPEKHQAVALRINADQAVVNRCEIRAYQDTLYAHSLRQFYRDSLISGTVDFIFGNAVVVFQNSDLQALKPMAGQENVVTAQGRSDPNQNTGTSIQKCRLVPSPELKPVTGSFPTYLGRPWQNYSRTVVMQSSIDNHVDPKGWLEWNGGSASALNTLFYGEYQNYGPGAGTAGRVNWTGYHVITDENVANEFTVAKLIQGGQWLTGTGVDFTEGL</sequence>
<dbReference type="CDD" id="cd15799">
    <property type="entry name" value="PMEI-like_4"/>
    <property type="match status" value="2"/>
</dbReference>
<comment type="caution">
    <text evidence="9">The sequence shown here is derived from an EMBL/GenBank/DDBJ whole genome shotgun (WGS) entry which is preliminary data.</text>
</comment>
<accession>A0ABD0V3F8</accession>
<evidence type="ECO:0000256" key="7">
    <source>
        <dbReference type="SAM" id="Phobius"/>
    </source>
</evidence>
<feature type="active site" evidence="6">
    <location>
        <position position="380"/>
    </location>
</feature>
<feature type="transmembrane region" description="Helical" evidence="7">
    <location>
        <begin position="22"/>
        <end position="42"/>
    </location>
</feature>
<evidence type="ECO:0000256" key="2">
    <source>
        <dbReference type="ARBA" id="ARBA00006027"/>
    </source>
</evidence>
<organism evidence="9 10">
    <name type="scientific">Dendrobium thyrsiflorum</name>
    <name type="common">Pinecone-like raceme dendrobium</name>
    <name type="synonym">Orchid</name>
    <dbReference type="NCBI Taxonomy" id="117978"/>
    <lineage>
        <taxon>Eukaryota</taxon>
        <taxon>Viridiplantae</taxon>
        <taxon>Streptophyta</taxon>
        <taxon>Embryophyta</taxon>
        <taxon>Tracheophyta</taxon>
        <taxon>Spermatophyta</taxon>
        <taxon>Magnoliopsida</taxon>
        <taxon>Liliopsida</taxon>
        <taxon>Asparagales</taxon>
        <taxon>Orchidaceae</taxon>
        <taxon>Epidendroideae</taxon>
        <taxon>Malaxideae</taxon>
        <taxon>Dendrobiinae</taxon>
        <taxon>Dendrobium</taxon>
    </lineage>
</organism>
<dbReference type="FunFam" id="2.160.20.10:FF:000001">
    <property type="entry name" value="Pectinesterase"/>
    <property type="match status" value="2"/>
</dbReference>
<keyword evidence="7" id="KW-0472">Membrane</keyword>
<dbReference type="PROSITE" id="PS00503">
    <property type="entry name" value="PECTINESTERASE_2"/>
    <property type="match status" value="2"/>
</dbReference>
<keyword evidence="7" id="KW-0812">Transmembrane</keyword>
<keyword evidence="4" id="KW-0378">Hydrolase</keyword>
<feature type="domain" description="Pectinesterase inhibitor" evidence="8">
    <location>
        <begin position="52"/>
        <end position="190"/>
    </location>
</feature>
<dbReference type="EMBL" id="JANQDX010000011">
    <property type="protein sequence ID" value="KAL0916918.1"/>
    <property type="molecule type" value="Genomic_DNA"/>
</dbReference>
<evidence type="ECO:0000313" key="9">
    <source>
        <dbReference type="EMBL" id="KAL0916918.1"/>
    </source>
</evidence>
<evidence type="ECO:0000313" key="10">
    <source>
        <dbReference type="Proteomes" id="UP001552299"/>
    </source>
</evidence>
<evidence type="ECO:0000256" key="3">
    <source>
        <dbReference type="ARBA" id="ARBA00007786"/>
    </source>
</evidence>
<dbReference type="NCBIfam" id="TIGR01614">
    <property type="entry name" value="PME_inhib"/>
    <property type="match status" value="2"/>
</dbReference>
<dbReference type="SUPFAM" id="SSF51126">
    <property type="entry name" value="Pectin lyase-like"/>
    <property type="match status" value="2"/>
</dbReference>
<dbReference type="InterPro" id="IPR011050">
    <property type="entry name" value="Pectin_lyase_fold/virulence"/>
</dbReference>
<dbReference type="InterPro" id="IPR006501">
    <property type="entry name" value="Pectinesterase_inhib_dom"/>
</dbReference>
<dbReference type="PROSITE" id="PS00800">
    <property type="entry name" value="PECTINESTERASE_1"/>
    <property type="match status" value="2"/>
</dbReference>
<comment type="similarity">
    <text evidence="3">In the C-terminal section; belongs to the pectinesterase family.</text>
</comment>
<dbReference type="Gene3D" id="2.160.20.10">
    <property type="entry name" value="Single-stranded right-handed beta-helix, Pectin lyase-like"/>
    <property type="match status" value="2"/>
</dbReference>
<dbReference type="InterPro" id="IPR035513">
    <property type="entry name" value="Invertase/methylesterase_inhib"/>
</dbReference>
<feature type="active site" evidence="6">
    <location>
        <position position="1093"/>
    </location>
</feature>
<dbReference type="Proteomes" id="UP001552299">
    <property type="component" value="Unassembled WGS sequence"/>
</dbReference>
<keyword evidence="10" id="KW-1185">Reference proteome</keyword>
<proteinExistence type="inferred from homology"/>
<reference evidence="9 10" key="1">
    <citation type="journal article" date="2024" name="Plant Biotechnol. J.">
        <title>Dendrobium thyrsiflorum genome and its molecular insights into genes involved in important horticultural traits.</title>
        <authorList>
            <person name="Chen B."/>
            <person name="Wang J.Y."/>
            <person name="Zheng P.J."/>
            <person name="Li K.L."/>
            <person name="Liang Y.M."/>
            <person name="Chen X.F."/>
            <person name="Zhang C."/>
            <person name="Zhao X."/>
            <person name="He X."/>
            <person name="Zhang G.Q."/>
            <person name="Liu Z.J."/>
            <person name="Xu Q."/>
        </authorList>
    </citation>
    <scope>NUCLEOTIDE SEQUENCE [LARGE SCALE GENOMIC DNA]</scope>
    <source>
        <strain evidence="9">GZMU011</strain>
    </source>
</reference>
<protein>
    <recommendedName>
        <fullName evidence="8">Pectinesterase inhibitor domain-containing protein</fullName>
    </recommendedName>
</protein>
<evidence type="ECO:0000256" key="6">
    <source>
        <dbReference type="PROSITE-ProRule" id="PRU10040"/>
    </source>
</evidence>
<gene>
    <name evidence="9" type="ORF">M5K25_014471</name>
</gene>
<dbReference type="PANTHER" id="PTHR31707">
    <property type="entry name" value="PECTINESTERASE"/>
    <property type="match status" value="1"/>
</dbReference>
<name>A0ABD0V3F8_DENTH</name>
<dbReference type="InterPro" id="IPR018040">
    <property type="entry name" value="Pectinesterase_Tyr_AS"/>
</dbReference>
<dbReference type="AlphaFoldDB" id="A0ABD0V3F8"/>
<dbReference type="GO" id="GO:0016787">
    <property type="term" value="F:hydrolase activity"/>
    <property type="evidence" value="ECO:0007669"/>
    <property type="project" value="UniProtKB-KW"/>
</dbReference>
<evidence type="ECO:0000256" key="4">
    <source>
        <dbReference type="ARBA" id="ARBA00022801"/>
    </source>
</evidence>
<dbReference type="SUPFAM" id="SSF101148">
    <property type="entry name" value="Plant invertase/pectin methylesterase inhibitor"/>
    <property type="match status" value="2"/>
</dbReference>
<dbReference type="Gene3D" id="1.20.140.40">
    <property type="entry name" value="Invertase/pectin methylesterase inhibitor family protein"/>
    <property type="match status" value="2"/>
</dbReference>
<dbReference type="SMART" id="SM00856">
    <property type="entry name" value="PMEI"/>
    <property type="match status" value="2"/>
</dbReference>
<dbReference type="InterPro" id="IPR033131">
    <property type="entry name" value="Pectinesterase_Asp_AS"/>
</dbReference>
<keyword evidence="5" id="KW-0063">Aspartyl esterase</keyword>
<comment type="similarity">
    <text evidence="2">In the N-terminal section; belongs to the PMEI family.</text>
</comment>
<keyword evidence="7" id="KW-1133">Transmembrane helix</keyword>
<feature type="domain" description="Pectinesterase inhibitor" evidence="8">
    <location>
        <begin position="765"/>
        <end position="903"/>
    </location>
</feature>
<evidence type="ECO:0000259" key="8">
    <source>
        <dbReference type="SMART" id="SM00856"/>
    </source>
</evidence>
<evidence type="ECO:0000256" key="5">
    <source>
        <dbReference type="ARBA" id="ARBA00023085"/>
    </source>
</evidence>
<dbReference type="InterPro" id="IPR000070">
    <property type="entry name" value="Pectinesterase_cat"/>
</dbReference>
<comment type="pathway">
    <text evidence="1">Glycan metabolism; pectin degradation; 2-dehydro-3-deoxy-D-gluconate from pectin: step 1/5.</text>
</comment>
<dbReference type="Pfam" id="PF04043">
    <property type="entry name" value="PMEI"/>
    <property type="match status" value="2"/>
</dbReference>
<dbReference type="Pfam" id="PF01095">
    <property type="entry name" value="Pectinesterase"/>
    <property type="match status" value="2"/>
</dbReference>
<evidence type="ECO:0000256" key="1">
    <source>
        <dbReference type="ARBA" id="ARBA00005184"/>
    </source>
</evidence>
<dbReference type="InterPro" id="IPR012334">
    <property type="entry name" value="Pectin_lyas_fold"/>
</dbReference>